<protein>
    <submittedName>
        <fullName evidence="2">Uncharacterized protein</fullName>
    </submittedName>
</protein>
<proteinExistence type="predicted"/>
<keyword evidence="3" id="KW-1185">Reference proteome</keyword>
<gene>
    <name evidence="2" type="ORF">L6773_01390</name>
</gene>
<organism evidence="2 3">
    <name type="scientific">Rhodohalobacter sulfatireducens</name>
    <dbReference type="NCBI Taxonomy" id="2911366"/>
    <lineage>
        <taxon>Bacteria</taxon>
        <taxon>Pseudomonadati</taxon>
        <taxon>Balneolota</taxon>
        <taxon>Balneolia</taxon>
        <taxon>Balneolales</taxon>
        <taxon>Balneolaceae</taxon>
        <taxon>Rhodohalobacter</taxon>
    </lineage>
</organism>
<name>A0ABS9K8M3_9BACT</name>
<reference evidence="2" key="2">
    <citation type="submission" date="2024-05" db="EMBL/GenBank/DDBJ databases">
        <title>Rhodohalobacter halophilus gen. nov., sp. nov., a moderately halophilic member of the family Balneolaceae.</title>
        <authorList>
            <person name="Xia J."/>
        </authorList>
    </citation>
    <scope>NUCLEOTIDE SEQUENCE</scope>
    <source>
        <strain evidence="2">WB101</strain>
    </source>
</reference>
<feature type="transmembrane region" description="Helical" evidence="1">
    <location>
        <begin position="94"/>
        <end position="112"/>
    </location>
</feature>
<feature type="transmembrane region" description="Helical" evidence="1">
    <location>
        <begin position="37"/>
        <end position="57"/>
    </location>
</feature>
<evidence type="ECO:0000313" key="3">
    <source>
        <dbReference type="Proteomes" id="UP001165366"/>
    </source>
</evidence>
<keyword evidence="1" id="KW-0812">Transmembrane</keyword>
<feature type="transmembrane region" description="Helical" evidence="1">
    <location>
        <begin position="12"/>
        <end position="31"/>
    </location>
</feature>
<dbReference type="RefSeq" id="WP_237852044.1">
    <property type="nucleotide sequence ID" value="NZ_JAKLWS010000001.1"/>
</dbReference>
<keyword evidence="1" id="KW-0472">Membrane</keyword>
<accession>A0ABS9K8M3</accession>
<sequence>MDIKVLTPRFHGYLDYLTVVIFLTAPLLLGLEGLSAIISYLLAAIYLLMTFLTDFSLGFAKLIPIKTHGWVETVAGPLVLLLPFVVGLYETARIFYITMGVLMIVVSLLTDYKQASLDIEDISV</sequence>
<dbReference type="Proteomes" id="UP001165366">
    <property type="component" value="Unassembled WGS sequence"/>
</dbReference>
<keyword evidence="1" id="KW-1133">Transmembrane helix</keyword>
<feature type="transmembrane region" description="Helical" evidence="1">
    <location>
        <begin position="69"/>
        <end position="88"/>
    </location>
</feature>
<dbReference type="EMBL" id="JAKLWS010000001">
    <property type="protein sequence ID" value="MCG2587200.1"/>
    <property type="molecule type" value="Genomic_DNA"/>
</dbReference>
<reference evidence="2" key="1">
    <citation type="submission" date="2022-01" db="EMBL/GenBank/DDBJ databases">
        <authorList>
            <person name="Wang Y."/>
        </authorList>
    </citation>
    <scope>NUCLEOTIDE SEQUENCE</scope>
    <source>
        <strain evidence="2">WB101</strain>
    </source>
</reference>
<evidence type="ECO:0000313" key="2">
    <source>
        <dbReference type="EMBL" id="MCG2587200.1"/>
    </source>
</evidence>
<evidence type="ECO:0000256" key="1">
    <source>
        <dbReference type="SAM" id="Phobius"/>
    </source>
</evidence>
<comment type="caution">
    <text evidence="2">The sequence shown here is derived from an EMBL/GenBank/DDBJ whole genome shotgun (WGS) entry which is preliminary data.</text>
</comment>